<dbReference type="OrthoDB" id="666052at2"/>
<sequence>MSKRVRIFVMAVLAALAIGGCRNDDAPDTPRSAVPAELAGEWFTGTLSTIQYYDRDNGEWLDPSGEGFYFILEPDGFYETGAVITSTVGGCTMRLLGTEVGTVVIEDDQVTVHRHWVKTHVTNSCGNDGERTQGQETRAMWWSIEVDENGLEWLVFDHGDGTTERYRRWQ</sequence>
<evidence type="ECO:0000313" key="2">
    <source>
        <dbReference type="Proteomes" id="UP000034883"/>
    </source>
</evidence>
<dbReference type="PROSITE" id="PS51257">
    <property type="entry name" value="PROKAR_LIPOPROTEIN"/>
    <property type="match status" value="1"/>
</dbReference>
<organism evidence="1 2">
    <name type="scientific">Sandaracinus amylolyticus</name>
    <dbReference type="NCBI Taxonomy" id="927083"/>
    <lineage>
        <taxon>Bacteria</taxon>
        <taxon>Pseudomonadati</taxon>
        <taxon>Myxococcota</taxon>
        <taxon>Polyangia</taxon>
        <taxon>Polyangiales</taxon>
        <taxon>Sandaracinaceae</taxon>
        <taxon>Sandaracinus</taxon>
    </lineage>
</organism>
<accession>A0A0F6SHR8</accession>
<dbReference type="AlphaFoldDB" id="A0A0F6SHR8"/>
<keyword evidence="2" id="KW-1185">Reference proteome</keyword>
<protein>
    <recommendedName>
        <fullName evidence="3">Lipoprotein</fullName>
    </recommendedName>
</protein>
<gene>
    <name evidence="1" type="ORF">DB32_008068</name>
</gene>
<reference evidence="1 2" key="1">
    <citation type="submission" date="2015-03" db="EMBL/GenBank/DDBJ databases">
        <title>Genome assembly of Sandaracinus amylolyticus DSM 53668.</title>
        <authorList>
            <person name="Sharma G."/>
            <person name="Subramanian S."/>
        </authorList>
    </citation>
    <scope>NUCLEOTIDE SEQUENCE [LARGE SCALE GENOMIC DNA]</scope>
    <source>
        <strain evidence="1 2">DSM 53668</strain>
    </source>
</reference>
<name>A0A0F6SHR8_9BACT</name>
<dbReference type="STRING" id="927083.DB32_008068"/>
<dbReference type="RefSeq" id="WP_053237837.1">
    <property type="nucleotide sequence ID" value="NZ_CP011125.1"/>
</dbReference>
<dbReference type="KEGG" id="samy:DB32_008068"/>
<dbReference type="Proteomes" id="UP000034883">
    <property type="component" value="Chromosome"/>
</dbReference>
<evidence type="ECO:0000313" key="1">
    <source>
        <dbReference type="EMBL" id="AKF10919.1"/>
    </source>
</evidence>
<proteinExistence type="predicted"/>
<dbReference type="EMBL" id="CP011125">
    <property type="protein sequence ID" value="AKF10919.1"/>
    <property type="molecule type" value="Genomic_DNA"/>
</dbReference>
<evidence type="ECO:0008006" key="3">
    <source>
        <dbReference type="Google" id="ProtNLM"/>
    </source>
</evidence>